<keyword evidence="1" id="KW-0479">Metal-binding</keyword>
<evidence type="ECO:0000256" key="2">
    <source>
        <dbReference type="ARBA" id="ARBA00023002"/>
    </source>
</evidence>
<dbReference type="AlphaFoldDB" id="A0AAV8ZZ17"/>
<dbReference type="SUPFAM" id="SSF51197">
    <property type="entry name" value="Clavaminate synthase-like"/>
    <property type="match status" value="1"/>
</dbReference>
<organism evidence="6 7">
    <name type="scientific">Acorus gramineus</name>
    <name type="common">Dwarf sweet flag</name>
    <dbReference type="NCBI Taxonomy" id="55184"/>
    <lineage>
        <taxon>Eukaryota</taxon>
        <taxon>Viridiplantae</taxon>
        <taxon>Streptophyta</taxon>
        <taxon>Embryophyta</taxon>
        <taxon>Tracheophyta</taxon>
        <taxon>Spermatophyta</taxon>
        <taxon>Magnoliopsida</taxon>
        <taxon>Liliopsida</taxon>
        <taxon>Acoraceae</taxon>
        <taxon>Acorus</taxon>
    </lineage>
</organism>
<feature type="region of interest" description="Disordered" evidence="4">
    <location>
        <begin position="61"/>
        <end position="84"/>
    </location>
</feature>
<dbReference type="Pfam" id="PF14226">
    <property type="entry name" value="DIOX_N"/>
    <property type="match status" value="1"/>
</dbReference>
<dbReference type="GO" id="GO:0016491">
    <property type="term" value="F:oxidoreductase activity"/>
    <property type="evidence" value="ECO:0007669"/>
    <property type="project" value="UniProtKB-KW"/>
</dbReference>
<dbReference type="Proteomes" id="UP001179952">
    <property type="component" value="Unassembled WGS sequence"/>
</dbReference>
<gene>
    <name evidence="6" type="ORF">QJS04_geneDACA023967</name>
</gene>
<dbReference type="InterPro" id="IPR027443">
    <property type="entry name" value="IPNS-like_sf"/>
</dbReference>
<keyword evidence="3" id="KW-0408">Iron</keyword>
<sequence length="84" mass="9808">MDEVFAQSKRLFDLRLEEKMRLLRNDKHRGYTPMFDQTLDPDNQLNGDYKEGYYIGVEVSDDDPRSRKPLCGPNVLPSEGDSFH</sequence>
<evidence type="ECO:0000256" key="4">
    <source>
        <dbReference type="SAM" id="MobiDB-lite"/>
    </source>
</evidence>
<accession>A0AAV8ZZ17</accession>
<reference evidence="6" key="1">
    <citation type="journal article" date="2023" name="Nat. Commun.">
        <title>Diploid and tetraploid genomes of Acorus and the evolution of monocots.</title>
        <authorList>
            <person name="Ma L."/>
            <person name="Liu K.W."/>
            <person name="Li Z."/>
            <person name="Hsiao Y.Y."/>
            <person name="Qi Y."/>
            <person name="Fu T."/>
            <person name="Tang G.D."/>
            <person name="Zhang D."/>
            <person name="Sun W.H."/>
            <person name="Liu D.K."/>
            <person name="Li Y."/>
            <person name="Chen G.Z."/>
            <person name="Liu X.D."/>
            <person name="Liao X.Y."/>
            <person name="Jiang Y.T."/>
            <person name="Yu X."/>
            <person name="Hao Y."/>
            <person name="Huang J."/>
            <person name="Zhao X.W."/>
            <person name="Ke S."/>
            <person name="Chen Y.Y."/>
            <person name="Wu W.L."/>
            <person name="Hsu J.L."/>
            <person name="Lin Y.F."/>
            <person name="Huang M.D."/>
            <person name="Li C.Y."/>
            <person name="Huang L."/>
            <person name="Wang Z.W."/>
            <person name="Zhao X."/>
            <person name="Zhong W.Y."/>
            <person name="Peng D.H."/>
            <person name="Ahmad S."/>
            <person name="Lan S."/>
            <person name="Zhang J.S."/>
            <person name="Tsai W.C."/>
            <person name="Van de Peer Y."/>
            <person name="Liu Z.J."/>
        </authorList>
    </citation>
    <scope>NUCLEOTIDE SEQUENCE</scope>
    <source>
        <strain evidence="6">SCP</strain>
    </source>
</reference>
<evidence type="ECO:0000259" key="5">
    <source>
        <dbReference type="Pfam" id="PF14226"/>
    </source>
</evidence>
<evidence type="ECO:0000313" key="6">
    <source>
        <dbReference type="EMBL" id="KAK1256816.1"/>
    </source>
</evidence>
<feature type="domain" description="Non-haem dioxygenase N-terminal" evidence="5">
    <location>
        <begin position="1"/>
        <end position="79"/>
    </location>
</feature>
<proteinExistence type="predicted"/>
<dbReference type="InterPro" id="IPR026992">
    <property type="entry name" value="DIOX_N"/>
</dbReference>
<name>A0AAV8ZZ17_ACOGR</name>
<dbReference type="Gene3D" id="2.60.120.330">
    <property type="entry name" value="B-lactam Antibiotic, Isopenicillin N Synthase, Chain"/>
    <property type="match status" value="1"/>
</dbReference>
<protein>
    <recommendedName>
        <fullName evidence="5">Non-haem dioxygenase N-terminal domain-containing protein</fullName>
    </recommendedName>
</protein>
<evidence type="ECO:0000313" key="7">
    <source>
        <dbReference type="Proteomes" id="UP001179952"/>
    </source>
</evidence>
<keyword evidence="7" id="KW-1185">Reference proteome</keyword>
<dbReference type="EMBL" id="JAUJYN010000079">
    <property type="protein sequence ID" value="KAK1256816.1"/>
    <property type="molecule type" value="Genomic_DNA"/>
</dbReference>
<comment type="caution">
    <text evidence="6">The sequence shown here is derived from an EMBL/GenBank/DDBJ whole genome shotgun (WGS) entry which is preliminary data.</text>
</comment>
<dbReference type="GO" id="GO:0046872">
    <property type="term" value="F:metal ion binding"/>
    <property type="evidence" value="ECO:0007669"/>
    <property type="project" value="UniProtKB-KW"/>
</dbReference>
<keyword evidence="2" id="KW-0560">Oxidoreductase</keyword>
<evidence type="ECO:0000256" key="1">
    <source>
        <dbReference type="ARBA" id="ARBA00022723"/>
    </source>
</evidence>
<reference evidence="6" key="2">
    <citation type="submission" date="2023-06" db="EMBL/GenBank/DDBJ databases">
        <authorList>
            <person name="Ma L."/>
            <person name="Liu K.-W."/>
            <person name="Li Z."/>
            <person name="Hsiao Y.-Y."/>
            <person name="Qi Y."/>
            <person name="Fu T."/>
            <person name="Tang G."/>
            <person name="Zhang D."/>
            <person name="Sun W.-H."/>
            <person name="Liu D.-K."/>
            <person name="Li Y."/>
            <person name="Chen G.-Z."/>
            <person name="Liu X.-D."/>
            <person name="Liao X.-Y."/>
            <person name="Jiang Y.-T."/>
            <person name="Yu X."/>
            <person name="Hao Y."/>
            <person name="Huang J."/>
            <person name="Zhao X.-W."/>
            <person name="Ke S."/>
            <person name="Chen Y.-Y."/>
            <person name="Wu W.-L."/>
            <person name="Hsu J.-L."/>
            <person name="Lin Y.-F."/>
            <person name="Huang M.-D."/>
            <person name="Li C.-Y."/>
            <person name="Huang L."/>
            <person name="Wang Z.-W."/>
            <person name="Zhao X."/>
            <person name="Zhong W.-Y."/>
            <person name="Peng D.-H."/>
            <person name="Ahmad S."/>
            <person name="Lan S."/>
            <person name="Zhang J.-S."/>
            <person name="Tsai W.-C."/>
            <person name="Van De Peer Y."/>
            <person name="Liu Z.-J."/>
        </authorList>
    </citation>
    <scope>NUCLEOTIDE SEQUENCE</scope>
    <source>
        <strain evidence="6">SCP</strain>
        <tissue evidence="6">Leaves</tissue>
    </source>
</reference>
<evidence type="ECO:0000256" key="3">
    <source>
        <dbReference type="ARBA" id="ARBA00023004"/>
    </source>
</evidence>